<evidence type="ECO:0008006" key="3">
    <source>
        <dbReference type="Google" id="ProtNLM"/>
    </source>
</evidence>
<keyword evidence="2" id="KW-1185">Reference proteome</keyword>
<accession>A0AAU9LG80</accession>
<reference evidence="1 2" key="1">
    <citation type="submission" date="2022-01" db="EMBL/GenBank/DDBJ databases">
        <authorList>
            <person name="Xiong W."/>
            <person name="Schranz E."/>
        </authorList>
    </citation>
    <scope>NUCLEOTIDE SEQUENCE [LARGE SCALE GENOMIC DNA]</scope>
</reference>
<dbReference type="EMBL" id="CAKMRJ010000001">
    <property type="protein sequence ID" value="CAH1413781.1"/>
    <property type="molecule type" value="Genomic_DNA"/>
</dbReference>
<dbReference type="AlphaFoldDB" id="A0AAU9LG80"/>
<evidence type="ECO:0000313" key="2">
    <source>
        <dbReference type="Proteomes" id="UP001157418"/>
    </source>
</evidence>
<name>A0AAU9LG80_9ASTR</name>
<sequence length="112" mass="13225">MHLQNYQGIGAPIFLLTPQVAGLGLTLTKADRVIVDDPVWNPRFHTYLYNMYREYQLFSFGLHLPRGMHCFVKKPQSNQSIKVMIEQRLKRSCICRIQVEVNQLVFWKSEQR</sequence>
<dbReference type="Gene3D" id="3.40.50.300">
    <property type="entry name" value="P-loop containing nucleotide triphosphate hydrolases"/>
    <property type="match status" value="1"/>
</dbReference>
<dbReference type="SUPFAM" id="SSF52540">
    <property type="entry name" value="P-loop containing nucleoside triphosphate hydrolases"/>
    <property type="match status" value="1"/>
</dbReference>
<proteinExistence type="predicted"/>
<gene>
    <name evidence="1" type="ORF">LVIROSA_LOCUS1728</name>
</gene>
<protein>
    <recommendedName>
        <fullName evidence="3">Helicase C-terminal domain-containing protein</fullName>
    </recommendedName>
</protein>
<dbReference type="InterPro" id="IPR027417">
    <property type="entry name" value="P-loop_NTPase"/>
</dbReference>
<evidence type="ECO:0000313" key="1">
    <source>
        <dbReference type="EMBL" id="CAH1413781.1"/>
    </source>
</evidence>
<comment type="caution">
    <text evidence="1">The sequence shown here is derived from an EMBL/GenBank/DDBJ whole genome shotgun (WGS) entry which is preliminary data.</text>
</comment>
<organism evidence="1 2">
    <name type="scientific">Lactuca virosa</name>
    <dbReference type="NCBI Taxonomy" id="75947"/>
    <lineage>
        <taxon>Eukaryota</taxon>
        <taxon>Viridiplantae</taxon>
        <taxon>Streptophyta</taxon>
        <taxon>Embryophyta</taxon>
        <taxon>Tracheophyta</taxon>
        <taxon>Spermatophyta</taxon>
        <taxon>Magnoliopsida</taxon>
        <taxon>eudicotyledons</taxon>
        <taxon>Gunneridae</taxon>
        <taxon>Pentapetalae</taxon>
        <taxon>asterids</taxon>
        <taxon>campanulids</taxon>
        <taxon>Asterales</taxon>
        <taxon>Asteraceae</taxon>
        <taxon>Cichorioideae</taxon>
        <taxon>Cichorieae</taxon>
        <taxon>Lactucinae</taxon>
        <taxon>Lactuca</taxon>
    </lineage>
</organism>
<dbReference type="Proteomes" id="UP001157418">
    <property type="component" value="Unassembled WGS sequence"/>
</dbReference>